<evidence type="ECO:0000256" key="4">
    <source>
        <dbReference type="ARBA" id="ARBA00011738"/>
    </source>
</evidence>
<dbReference type="HAMAP" id="MF_00147_B">
    <property type="entry name" value="TIM_B"/>
    <property type="match status" value="1"/>
</dbReference>
<organism evidence="9 10">
    <name type="scientific">Chlamydomonas eustigma</name>
    <dbReference type="NCBI Taxonomy" id="1157962"/>
    <lineage>
        <taxon>Eukaryota</taxon>
        <taxon>Viridiplantae</taxon>
        <taxon>Chlorophyta</taxon>
        <taxon>core chlorophytes</taxon>
        <taxon>Chlorophyceae</taxon>
        <taxon>CS clade</taxon>
        <taxon>Chlamydomonadales</taxon>
        <taxon>Chlamydomonadaceae</taxon>
        <taxon>Chlamydomonas</taxon>
    </lineage>
</organism>
<keyword evidence="8" id="KW-0413">Isomerase</keyword>
<gene>
    <name evidence="9" type="ORF">CEUSTIGMA_g1342.t1</name>
</gene>
<dbReference type="GO" id="GO:0006094">
    <property type="term" value="P:gluconeogenesis"/>
    <property type="evidence" value="ECO:0007669"/>
    <property type="project" value="UniProtKB-KW"/>
</dbReference>
<dbReference type="CDD" id="cd00311">
    <property type="entry name" value="TIM"/>
    <property type="match status" value="1"/>
</dbReference>
<dbReference type="STRING" id="1157962.A0A250WTA8"/>
<proteinExistence type="inferred from homology"/>
<comment type="similarity">
    <text evidence="3">Belongs to the triosephosphate isomerase family.</text>
</comment>
<dbReference type="PROSITE" id="PS51440">
    <property type="entry name" value="TIM_2"/>
    <property type="match status" value="1"/>
</dbReference>
<keyword evidence="7" id="KW-0324">Glycolysis</keyword>
<name>A0A250WTA8_9CHLO</name>
<dbReference type="EC" id="5.3.1.1" evidence="5"/>
<evidence type="ECO:0000256" key="7">
    <source>
        <dbReference type="ARBA" id="ARBA00023152"/>
    </source>
</evidence>
<protein>
    <recommendedName>
        <fullName evidence="5">triose-phosphate isomerase</fullName>
        <ecNumber evidence="5">5.3.1.1</ecNumber>
    </recommendedName>
</protein>
<evidence type="ECO:0000256" key="1">
    <source>
        <dbReference type="ARBA" id="ARBA00004680"/>
    </source>
</evidence>
<dbReference type="Gene3D" id="3.20.20.70">
    <property type="entry name" value="Aldolase class I"/>
    <property type="match status" value="1"/>
</dbReference>
<reference evidence="9 10" key="1">
    <citation type="submission" date="2017-08" db="EMBL/GenBank/DDBJ databases">
        <title>Acidophilic green algal genome provides insights into adaptation to an acidic environment.</title>
        <authorList>
            <person name="Hirooka S."/>
            <person name="Hirose Y."/>
            <person name="Kanesaki Y."/>
            <person name="Higuchi S."/>
            <person name="Fujiwara T."/>
            <person name="Onuma R."/>
            <person name="Era A."/>
            <person name="Ohbayashi R."/>
            <person name="Uzuka A."/>
            <person name="Nozaki H."/>
            <person name="Yoshikawa H."/>
            <person name="Miyagishima S.Y."/>
        </authorList>
    </citation>
    <scope>NUCLEOTIDE SEQUENCE [LARGE SCALE GENOMIC DNA]</scope>
    <source>
        <strain evidence="9 10">NIES-2499</strain>
    </source>
</reference>
<evidence type="ECO:0000256" key="6">
    <source>
        <dbReference type="ARBA" id="ARBA00022432"/>
    </source>
</evidence>
<dbReference type="InterPro" id="IPR000652">
    <property type="entry name" value="Triosephosphate_isomerase"/>
</dbReference>
<dbReference type="PANTHER" id="PTHR21139">
    <property type="entry name" value="TRIOSEPHOSPHATE ISOMERASE"/>
    <property type="match status" value="1"/>
</dbReference>
<comment type="pathway">
    <text evidence="2">Carbohydrate biosynthesis; gluconeogenesis.</text>
</comment>
<dbReference type="SUPFAM" id="SSF51351">
    <property type="entry name" value="Triosephosphate isomerase (TIM)"/>
    <property type="match status" value="1"/>
</dbReference>
<dbReference type="OrthoDB" id="6715177at2759"/>
<dbReference type="NCBIfam" id="TIGR00419">
    <property type="entry name" value="tim"/>
    <property type="match status" value="1"/>
</dbReference>
<dbReference type="InterPro" id="IPR013785">
    <property type="entry name" value="Aldolase_TIM"/>
</dbReference>
<evidence type="ECO:0000256" key="5">
    <source>
        <dbReference type="ARBA" id="ARBA00011940"/>
    </source>
</evidence>
<evidence type="ECO:0000256" key="2">
    <source>
        <dbReference type="ARBA" id="ARBA00004742"/>
    </source>
</evidence>
<dbReference type="AlphaFoldDB" id="A0A250WTA8"/>
<dbReference type="PROSITE" id="PS00171">
    <property type="entry name" value="TIM_1"/>
    <property type="match status" value="1"/>
</dbReference>
<sequence length="290" mass="31272">MLGLKCNAQARNQCISCSKGVRARRALICNAASNNKFFVGGNWKSNGTKESIKDLVAGLNAADFDPKHVEVVVAPTFVHLDYVNSIIDKNKFAVSSQNIWIKGTGAFTGEIAAETLQDLGIHWVITGHSERRALCNETNDVVGLKTARALELGLNVIPCVGETLEQRQSGQIFSVLDAQMKALFDRQAFIAVKDWSKVVIAYEPVWAIGTGVVATPEQAQEVHAYLRKVLGNKLGAEVASSVRILYGGSVNDKNCEELAQKEDVDGFLVGGASLQAASFETIIKAHAASR</sequence>
<keyword evidence="10" id="KW-1185">Reference proteome</keyword>
<evidence type="ECO:0000313" key="9">
    <source>
        <dbReference type="EMBL" id="GAX73892.1"/>
    </source>
</evidence>
<dbReference type="InterPro" id="IPR022896">
    <property type="entry name" value="TrioseP_Isoase_bac/euk"/>
</dbReference>
<dbReference type="GO" id="GO:0006096">
    <property type="term" value="P:glycolytic process"/>
    <property type="evidence" value="ECO:0007669"/>
    <property type="project" value="UniProtKB-KW"/>
</dbReference>
<dbReference type="GO" id="GO:0004807">
    <property type="term" value="F:triose-phosphate isomerase activity"/>
    <property type="evidence" value="ECO:0007669"/>
    <property type="project" value="UniProtKB-EC"/>
</dbReference>
<dbReference type="GO" id="GO:0019563">
    <property type="term" value="P:glycerol catabolic process"/>
    <property type="evidence" value="ECO:0007669"/>
    <property type="project" value="TreeGrafter"/>
</dbReference>
<dbReference type="EMBL" id="BEGY01000005">
    <property type="protein sequence ID" value="GAX73892.1"/>
    <property type="molecule type" value="Genomic_DNA"/>
</dbReference>
<dbReference type="Proteomes" id="UP000232323">
    <property type="component" value="Unassembled WGS sequence"/>
</dbReference>
<dbReference type="InterPro" id="IPR035990">
    <property type="entry name" value="TIM_sf"/>
</dbReference>
<evidence type="ECO:0000313" key="10">
    <source>
        <dbReference type="Proteomes" id="UP000232323"/>
    </source>
</evidence>
<accession>A0A250WTA8</accession>
<evidence type="ECO:0000256" key="8">
    <source>
        <dbReference type="ARBA" id="ARBA00023235"/>
    </source>
</evidence>
<dbReference type="GO" id="GO:0005829">
    <property type="term" value="C:cytosol"/>
    <property type="evidence" value="ECO:0007669"/>
    <property type="project" value="TreeGrafter"/>
</dbReference>
<comment type="pathway">
    <text evidence="1">Carbohydrate degradation; glycolysis; D-glyceraldehyde 3-phosphate from glycerone phosphate: step 1/1.</text>
</comment>
<comment type="subunit">
    <text evidence="4">Homodimer.</text>
</comment>
<comment type="caution">
    <text evidence="9">The sequence shown here is derived from an EMBL/GenBank/DDBJ whole genome shotgun (WGS) entry which is preliminary data.</text>
</comment>
<evidence type="ECO:0000256" key="3">
    <source>
        <dbReference type="ARBA" id="ARBA00007422"/>
    </source>
</evidence>
<keyword evidence="6" id="KW-0312">Gluconeogenesis</keyword>
<dbReference type="InterPro" id="IPR020861">
    <property type="entry name" value="Triosephosphate_isomerase_AS"/>
</dbReference>
<dbReference type="PANTHER" id="PTHR21139:SF2">
    <property type="entry name" value="TRIOSEPHOSPHATE ISOMERASE"/>
    <property type="match status" value="1"/>
</dbReference>
<dbReference type="Pfam" id="PF00121">
    <property type="entry name" value="TIM"/>
    <property type="match status" value="1"/>
</dbReference>
<dbReference type="GO" id="GO:0046166">
    <property type="term" value="P:glyceraldehyde-3-phosphate biosynthetic process"/>
    <property type="evidence" value="ECO:0007669"/>
    <property type="project" value="TreeGrafter"/>
</dbReference>
<dbReference type="FunFam" id="3.20.20.70:FF:000020">
    <property type="entry name" value="Triosephosphate isomerase"/>
    <property type="match status" value="1"/>
</dbReference>